<dbReference type="HOGENOM" id="CLU_1502416_0_0_9"/>
<dbReference type="OrthoDB" id="1825005at2"/>
<dbReference type="Proteomes" id="UP000006919">
    <property type="component" value="Chromosome"/>
</dbReference>
<protein>
    <submittedName>
        <fullName evidence="2">Uncharacterized protein</fullName>
    </submittedName>
</protein>
<organism evidence="2 3">
    <name type="scientific">Ruminococcus albus (strain ATCC 27210 / DSM 20455 / JCM 14654 / NCDO 2250 / 7)</name>
    <dbReference type="NCBI Taxonomy" id="697329"/>
    <lineage>
        <taxon>Bacteria</taxon>
        <taxon>Bacillati</taxon>
        <taxon>Bacillota</taxon>
        <taxon>Clostridia</taxon>
        <taxon>Eubacteriales</taxon>
        <taxon>Oscillospiraceae</taxon>
        <taxon>Ruminococcus</taxon>
    </lineage>
</organism>
<dbReference type="eggNOG" id="ENOG5030WZ8">
    <property type="taxonomic scope" value="Bacteria"/>
</dbReference>
<feature type="transmembrane region" description="Helical" evidence="1">
    <location>
        <begin position="64"/>
        <end position="82"/>
    </location>
</feature>
<feature type="transmembrane region" description="Helical" evidence="1">
    <location>
        <begin position="37"/>
        <end position="58"/>
    </location>
</feature>
<evidence type="ECO:0000256" key="1">
    <source>
        <dbReference type="SAM" id="Phobius"/>
    </source>
</evidence>
<evidence type="ECO:0000313" key="3">
    <source>
        <dbReference type="Proteomes" id="UP000006919"/>
    </source>
</evidence>
<keyword evidence="1" id="KW-1133">Transmembrane helix</keyword>
<keyword evidence="1" id="KW-0812">Transmembrane</keyword>
<feature type="transmembrane region" description="Helical" evidence="1">
    <location>
        <begin position="6"/>
        <end position="25"/>
    </location>
</feature>
<name>E6UI38_RUMA7</name>
<sequence>MKINKFLNASIFILLGLVVFIALLSKYFELCSNKITMLSLCGYILCLDLVLLIAKYIILRKKRFAILSAIGCLFLICCVFIVNNDIINIKASYNVYSTDKYSVIVRLNESFISGRCDIYIKENNIIMKKVGYPLGVPQKYDPIATENYKIDDNKSSIILKIKCDPNRDEYELIEIQRDN</sequence>
<dbReference type="KEGG" id="ral:Rumal_0753"/>
<accession>E6UI38</accession>
<keyword evidence="1" id="KW-0472">Membrane</keyword>
<evidence type="ECO:0000313" key="2">
    <source>
        <dbReference type="EMBL" id="ADU21291.1"/>
    </source>
</evidence>
<proteinExistence type="predicted"/>
<dbReference type="RefSeq" id="WP_013497476.1">
    <property type="nucleotide sequence ID" value="NC_014833.1"/>
</dbReference>
<reference evidence="2 3" key="1">
    <citation type="journal article" date="2011" name="J. Bacteriol.">
        <title>Complete genome of the cellulolytic ruminal bacterium Ruminococcus albus 7.</title>
        <authorList>
            <person name="Suen G."/>
            <person name="Stevenson D.M."/>
            <person name="Bruce D.C."/>
            <person name="Chertkov O."/>
            <person name="Copeland A."/>
            <person name="Cheng J.F."/>
            <person name="Detter C."/>
            <person name="Detter J.C."/>
            <person name="Goodwin L.A."/>
            <person name="Han C.S."/>
            <person name="Hauser L.J."/>
            <person name="Ivanova N.N."/>
            <person name="Kyrpides N.C."/>
            <person name="Land M.L."/>
            <person name="Lapidus A."/>
            <person name="Lucas S."/>
            <person name="Ovchinnikova G."/>
            <person name="Pitluck S."/>
            <person name="Tapia R."/>
            <person name="Woyke T."/>
            <person name="Boyum J."/>
            <person name="Mead D."/>
            <person name="Weimer P.J."/>
        </authorList>
    </citation>
    <scope>NUCLEOTIDE SEQUENCE [LARGE SCALE GENOMIC DNA]</scope>
    <source>
        <strain evidence="3">ATCC 27210 / DSM 20455 / JCM 14654 / NCDO 2250 / 7</strain>
    </source>
</reference>
<gene>
    <name evidence="2" type="ordered locus">Rumal_0753</name>
</gene>
<dbReference type="EMBL" id="CP002403">
    <property type="protein sequence ID" value="ADU21291.1"/>
    <property type="molecule type" value="Genomic_DNA"/>
</dbReference>
<dbReference type="AlphaFoldDB" id="E6UI38"/>